<dbReference type="GO" id="GO:0006139">
    <property type="term" value="P:nucleobase-containing compound metabolic process"/>
    <property type="evidence" value="ECO:0007669"/>
    <property type="project" value="InterPro"/>
</dbReference>
<accession>A0A0D2EHD9</accession>
<keyword evidence="3 4" id="KW-0418">Kinase</keyword>
<evidence type="ECO:0000313" key="6">
    <source>
        <dbReference type="EMBL" id="KIW53990.1"/>
    </source>
</evidence>
<dbReference type="RefSeq" id="XP_013314574.1">
    <property type="nucleotide sequence ID" value="XM_013459120.1"/>
</dbReference>
<evidence type="ECO:0000256" key="2">
    <source>
        <dbReference type="ARBA" id="ARBA00022741"/>
    </source>
</evidence>
<dbReference type="OrthoDB" id="442176at2759"/>
<keyword evidence="7" id="KW-1185">Reference proteome</keyword>
<dbReference type="GeneID" id="25328297"/>
<protein>
    <submittedName>
        <fullName evidence="6">Uncharacterized protein</fullName>
    </submittedName>
</protein>
<dbReference type="Gene3D" id="3.40.50.300">
    <property type="entry name" value="P-loop containing nucleotide triphosphate hydrolases"/>
    <property type="match status" value="1"/>
</dbReference>
<organism evidence="6 7">
    <name type="scientific">Exophiala xenobiotica</name>
    <dbReference type="NCBI Taxonomy" id="348802"/>
    <lineage>
        <taxon>Eukaryota</taxon>
        <taxon>Fungi</taxon>
        <taxon>Dikarya</taxon>
        <taxon>Ascomycota</taxon>
        <taxon>Pezizomycotina</taxon>
        <taxon>Eurotiomycetes</taxon>
        <taxon>Chaetothyriomycetidae</taxon>
        <taxon>Chaetothyriales</taxon>
        <taxon>Herpotrichiellaceae</taxon>
        <taxon>Exophiala</taxon>
    </lineage>
</organism>
<dbReference type="HOGENOM" id="CLU_032354_0_3_1"/>
<evidence type="ECO:0000256" key="4">
    <source>
        <dbReference type="RuleBase" id="RU003330"/>
    </source>
</evidence>
<dbReference type="AlphaFoldDB" id="A0A0D2EHD9"/>
<keyword evidence="2" id="KW-0547">Nucleotide-binding</keyword>
<evidence type="ECO:0000256" key="5">
    <source>
        <dbReference type="SAM" id="MobiDB-lite"/>
    </source>
</evidence>
<sequence>MTDQIVESLPLLPADRRSPFIIYVLGAPGSGKGTQCSRLASKYHFRHISIGDWLREEVQANSGLGNIVRRYVEAGELVPDEIMKNIFEEKIQPYASWNKSAAVLIDGFPGRKSQIPNFEQADPAIVLFLNCPKDEACRRVLSRVGRANDTQTIFERRHAEFEKENSAVLEHFMRAGKQIVTVDTSGQTDESWKKLERALDKSDVWKEMLAKFEADLETVLQSQSPEADAEEKIQGKTEL</sequence>
<feature type="compositionally biased region" description="Basic and acidic residues" evidence="5">
    <location>
        <begin position="230"/>
        <end position="239"/>
    </location>
</feature>
<dbReference type="InterPro" id="IPR000850">
    <property type="entry name" value="Adenylat/UMP-CMP_kin"/>
</dbReference>
<dbReference type="HAMAP" id="MF_00235">
    <property type="entry name" value="Adenylate_kinase_Adk"/>
    <property type="match status" value="1"/>
</dbReference>
<evidence type="ECO:0000313" key="7">
    <source>
        <dbReference type="Proteomes" id="UP000054342"/>
    </source>
</evidence>
<dbReference type="GO" id="GO:0005524">
    <property type="term" value="F:ATP binding"/>
    <property type="evidence" value="ECO:0007669"/>
    <property type="project" value="InterPro"/>
</dbReference>
<evidence type="ECO:0000256" key="3">
    <source>
        <dbReference type="ARBA" id="ARBA00022777"/>
    </source>
</evidence>
<proteinExistence type="inferred from homology"/>
<dbReference type="STRING" id="348802.A0A0D2EHD9"/>
<dbReference type="GO" id="GO:0019205">
    <property type="term" value="F:nucleobase-containing compound kinase activity"/>
    <property type="evidence" value="ECO:0007669"/>
    <property type="project" value="InterPro"/>
</dbReference>
<dbReference type="PANTHER" id="PTHR23359">
    <property type="entry name" value="NUCLEOTIDE KINASE"/>
    <property type="match status" value="1"/>
</dbReference>
<reference evidence="6 7" key="1">
    <citation type="submission" date="2015-01" db="EMBL/GenBank/DDBJ databases">
        <title>The Genome Sequence of Exophiala xenobiotica CBS118157.</title>
        <authorList>
            <consortium name="The Broad Institute Genomics Platform"/>
            <person name="Cuomo C."/>
            <person name="de Hoog S."/>
            <person name="Gorbushina A."/>
            <person name="Stielow B."/>
            <person name="Teixiera M."/>
            <person name="Abouelleil A."/>
            <person name="Chapman S.B."/>
            <person name="Priest M."/>
            <person name="Young S.K."/>
            <person name="Wortman J."/>
            <person name="Nusbaum C."/>
            <person name="Birren B."/>
        </authorList>
    </citation>
    <scope>NUCLEOTIDE SEQUENCE [LARGE SCALE GENOMIC DNA]</scope>
    <source>
        <strain evidence="6 7">CBS 118157</strain>
    </source>
</reference>
<dbReference type="Pfam" id="PF00406">
    <property type="entry name" value="ADK"/>
    <property type="match status" value="1"/>
</dbReference>
<dbReference type="SUPFAM" id="SSF52540">
    <property type="entry name" value="P-loop containing nucleoside triphosphate hydrolases"/>
    <property type="match status" value="1"/>
</dbReference>
<dbReference type="Proteomes" id="UP000054342">
    <property type="component" value="Unassembled WGS sequence"/>
</dbReference>
<dbReference type="CDD" id="cd01428">
    <property type="entry name" value="ADK"/>
    <property type="match status" value="1"/>
</dbReference>
<gene>
    <name evidence="6" type="ORF">PV05_06389</name>
</gene>
<dbReference type="PRINTS" id="PR00094">
    <property type="entry name" value="ADENYLTKNASE"/>
</dbReference>
<name>A0A0D2EHD9_9EURO</name>
<keyword evidence="1 4" id="KW-0808">Transferase</keyword>
<evidence type="ECO:0000256" key="1">
    <source>
        <dbReference type="ARBA" id="ARBA00022679"/>
    </source>
</evidence>
<feature type="region of interest" description="Disordered" evidence="5">
    <location>
        <begin position="220"/>
        <end position="239"/>
    </location>
</feature>
<comment type="similarity">
    <text evidence="4">Belongs to the adenylate kinase family.</text>
</comment>
<dbReference type="EMBL" id="KN847320">
    <property type="protein sequence ID" value="KIW53990.1"/>
    <property type="molecule type" value="Genomic_DNA"/>
</dbReference>
<dbReference type="InterPro" id="IPR027417">
    <property type="entry name" value="P-loop_NTPase"/>
</dbReference>